<evidence type="ECO:0000256" key="1">
    <source>
        <dbReference type="ARBA" id="ARBA00022730"/>
    </source>
</evidence>
<dbReference type="GO" id="GO:0019843">
    <property type="term" value="F:rRNA binding"/>
    <property type="evidence" value="ECO:0007669"/>
    <property type="project" value="UniProtKB-KW"/>
</dbReference>
<dbReference type="Gene3D" id="1.20.58.110">
    <property type="entry name" value="Ribosomal protein S20"/>
    <property type="match status" value="1"/>
</dbReference>
<geneLocation type="plastid" evidence="5"/>
<protein>
    <submittedName>
        <fullName evidence="5">Ribosomal protein S20</fullName>
    </submittedName>
</protein>
<dbReference type="SUPFAM" id="SSF46992">
    <property type="entry name" value="Ribosomal protein S20"/>
    <property type="match status" value="1"/>
</dbReference>
<proteinExistence type="predicted"/>
<dbReference type="GO" id="GO:0005840">
    <property type="term" value="C:ribosome"/>
    <property type="evidence" value="ECO:0007669"/>
    <property type="project" value="UniProtKB-KW"/>
</dbReference>
<reference evidence="5" key="1">
    <citation type="journal article" date="2020" name="Front. Plant Sci.">
        <title>Comparative Plastid Genomics of Non-Photosynthetic Chrysophytes: Genome Reduction and Compaction.</title>
        <authorList>
            <person name="Kim J.I."/>
            <person name="Jeong M."/>
            <person name="Archibald J.M."/>
            <person name="Shin W."/>
        </authorList>
    </citation>
    <scope>NUCLEOTIDE SEQUENCE</scope>
    <source>
        <strain evidence="5">Yongseonkyo072317C3</strain>
    </source>
</reference>
<gene>
    <name evidence="5" type="primary">rps20</name>
    <name evidence="5" type="ORF">PoterioPt_p009</name>
</gene>
<dbReference type="GO" id="GO:0006412">
    <property type="term" value="P:translation"/>
    <property type="evidence" value="ECO:0007669"/>
    <property type="project" value="InterPro"/>
</dbReference>
<keyword evidence="4" id="KW-0687">Ribonucleoprotein</keyword>
<dbReference type="InterPro" id="IPR002583">
    <property type="entry name" value="Ribosomal_bS20"/>
</dbReference>
<evidence type="ECO:0000256" key="2">
    <source>
        <dbReference type="ARBA" id="ARBA00022884"/>
    </source>
</evidence>
<sequence>MTKKEKNKKIINQNLRNKTLNRRYTSLIKYLFKTIKTSFLKIKKGNTFTTLDISKLLLLSQKLESILDKSVNHNVLHKNTVARKKSRLKLFLRKQVSHFISQKTSVA</sequence>
<accession>A0A7S6PV42</accession>
<name>A0A7S6PV42_9STRA</name>
<evidence type="ECO:0000256" key="4">
    <source>
        <dbReference type="ARBA" id="ARBA00023274"/>
    </source>
</evidence>
<keyword evidence="5" id="KW-0934">Plastid</keyword>
<dbReference type="AlphaFoldDB" id="A0A7S6PV42"/>
<evidence type="ECO:0000313" key="5">
    <source>
        <dbReference type="EMBL" id="QOU10644.1"/>
    </source>
</evidence>
<keyword evidence="1" id="KW-0699">rRNA-binding</keyword>
<dbReference type="EMBL" id="MN935478">
    <property type="protein sequence ID" value="QOU10644.1"/>
    <property type="molecule type" value="Genomic_DNA"/>
</dbReference>
<dbReference type="GO" id="GO:0003735">
    <property type="term" value="F:structural constituent of ribosome"/>
    <property type="evidence" value="ECO:0007669"/>
    <property type="project" value="InterPro"/>
</dbReference>
<dbReference type="NCBIfam" id="TIGR00029">
    <property type="entry name" value="S20"/>
    <property type="match status" value="1"/>
</dbReference>
<dbReference type="Pfam" id="PF01649">
    <property type="entry name" value="Ribosomal_S20p"/>
    <property type="match status" value="1"/>
</dbReference>
<dbReference type="GO" id="GO:1990904">
    <property type="term" value="C:ribonucleoprotein complex"/>
    <property type="evidence" value="ECO:0007669"/>
    <property type="project" value="UniProtKB-KW"/>
</dbReference>
<dbReference type="InterPro" id="IPR036510">
    <property type="entry name" value="Ribosomal_bS20_sf"/>
</dbReference>
<keyword evidence="2" id="KW-0694">RNA-binding</keyword>
<organism evidence="5">
    <name type="scientific">Poteriospumella lacustris</name>
    <dbReference type="NCBI Taxonomy" id="1117027"/>
    <lineage>
        <taxon>Eukaryota</taxon>
        <taxon>Sar</taxon>
        <taxon>Stramenopiles</taxon>
        <taxon>Ochrophyta</taxon>
        <taxon>Chrysophyceae</taxon>
        <taxon>Chromulinales</taxon>
        <taxon>Dinobryaceae</taxon>
        <taxon>Poteriospumella</taxon>
    </lineage>
</organism>
<evidence type="ECO:0000256" key="3">
    <source>
        <dbReference type="ARBA" id="ARBA00022980"/>
    </source>
</evidence>
<keyword evidence="3 5" id="KW-0689">Ribosomal protein</keyword>